<dbReference type="PANTHER" id="PTHR43072:SF23">
    <property type="entry name" value="UPF0039 PROTEIN C11D3.02C"/>
    <property type="match status" value="1"/>
</dbReference>
<gene>
    <name evidence="4" type="ORF">JOF53_000870</name>
</gene>
<feature type="domain" description="N-acetyltransferase" evidence="3">
    <location>
        <begin position="102"/>
        <end position="260"/>
    </location>
</feature>
<evidence type="ECO:0000313" key="5">
    <source>
        <dbReference type="Proteomes" id="UP001519363"/>
    </source>
</evidence>
<dbReference type="SUPFAM" id="SSF55729">
    <property type="entry name" value="Acyl-CoA N-acyltransferases (Nat)"/>
    <property type="match status" value="1"/>
</dbReference>
<evidence type="ECO:0000256" key="2">
    <source>
        <dbReference type="ARBA" id="ARBA00023315"/>
    </source>
</evidence>
<dbReference type="PANTHER" id="PTHR43072">
    <property type="entry name" value="N-ACETYLTRANSFERASE"/>
    <property type="match status" value="1"/>
</dbReference>
<accession>A0ABS5A5X8</accession>
<dbReference type="InterPro" id="IPR000182">
    <property type="entry name" value="GNAT_dom"/>
</dbReference>
<organism evidence="4 5">
    <name type="scientific">Crossiella equi</name>
    <dbReference type="NCBI Taxonomy" id="130796"/>
    <lineage>
        <taxon>Bacteria</taxon>
        <taxon>Bacillati</taxon>
        <taxon>Actinomycetota</taxon>
        <taxon>Actinomycetes</taxon>
        <taxon>Pseudonocardiales</taxon>
        <taxon>Pseudonocardiaceae</taxon>
        <taxon>Crossiella</taxon>
    </lineage>
</organism>
<protein>
    <submittedName>
        <fullName evidence="4">L-amino acid N-acyltransferase YncA/DNA-binding transcriptional ArsR family regulator</fullName>
    </submittedName>
</protein>
<dbReference type="InterPro" id="IPR036390">
    <property type="entry name" value="WH_DNA-bd_sf"/>
</dbReference>
<dbReference type="PROSITE" id="PS51186">
    <property type="entry name" value="GNAT"/>
    <property type="match status" value="1"/>
</dbReference>
<proteinExistence type="predicted"/>
<dbReference type="InterPro" id="IPR001845">
    <property type="entry name" value="HTH_ArsR_DNA-bd_dom"/>
</dbReference>
<dbReference type="Pfam" id="PF12840">
    <property type="entry name" value="HTH_20"/>
    <property type="match status" value="1"/>
</dbReference>
<dbReference type="InterPro" id="IPR011991">
    <property type="entry name" value="ArsR-like_HTH"/>
</dbReference>
<dbReference type="SUPFAM" id="SSF46785">
    <property type="entry name" value="Winged helix' DNA-binding domain"/>
    <property type="match status" value="1"/>
</dbReference>
<keyword evidence="1" id="KW-0808">Transferase</keyword>
<evidence type="ECO:0000259" key="3">
    <source>
        <dbReference type="PROSITE" id="PS51186"/>
    </source>
</evidence>
<dbReference type="EMBL" id="JAGIOO010000001">
    <property type="protein sequence ID" value="MBP2471998.1"/>
    <property type="molecule type" value="Genomic_DNA"/>
</dbReference>
<evidence type="ECO:0000256" key="1">
    <source>
        <dbReference type="ARBA" id="ARBA00022679"/>
    </source>
</evidence>
<dbReference type="InterPro" id="IPR036388">
    <property type="entry name" value="WH-like_DNA-bd_sf"/>
</dbReference>
<dbReference type="RefSeq" id="WP_086782080.1">
    <property type="nucleotide sequence ID" value="NZ_JAGIOO010000001.1"/>
</dbReference>
<dbReference type="InterPro" id="IPR016181">
    <property type="entry name" value="Acyl_CoA_acyltransferase"/>
</dbReference>
<sequence length="265" mass="28837">MTADLLARHFAALADPARVRLLHALAAHGARRRSELAPAVGLAPGECAEHVAALAEAGLVRVEPFDDPVVEVDPAGRAALPRMADLVLGLLEVRPIALPADVAVRQMAPEDWPSVRRIHAEGIATRNATFEVRPIQRDAADRKWLRGHRWVAEVDGRVAGWATVSQVSPRACYSGVVENSIYVSAEFRGRGIGKALIAHQVRAADEDPALWTLQTVIFPENRASLALHRAAGYQAVGLRQRVAQLDGVWRDTVLMERRCRSFSAG</sequence>
<dbReference type="SMART" id="SM00418">
    <property type="entry name" value="HTH_ARSR"/>
    <property type="match status" value="1"/>
</dbReference>
<evidence type="ECO:0000313" key="4">
    <source>
        <dbReference type="EMBL" id="MBP2471998.1"/>
    </source>
</evidence>
<comment type="caution">
    <text evidence="4">The sequence shown here is derived from an EMBL/GenBank/DDBJ whole genome shotgun (WGS) entry which is preliminary data.</text>
</comment>
<dbReference type="Gene3D" id="3.40.630.30">
    <property type="match status" value="1"/>
</dbReference>
<keyword evidence="5" id="KW-1185">Reference proteome</keyword>
<reference evidence="4 5" key="1">
    <citation type="submission" date="2021-03" db="EMBL/GenBank/DDBJ databases">
        <title>Sequencing the genomes of 1000 actinobacteria strains.</title>
        <authorList>
            <person name="Klenk H.-P."/>
        </authorList>
    </citation>
    <scope>NUCLEOTIDE SEQUENCE [LARGE SCALE GENOMIC DNA]</scope>
    <source>
        <strain evidence="4 5">DSM 44580</strain>
    </source>
</reference>
<dbReference type="CDD" id="cd00090">
    <property type="entry name" value="HTH_ARSR"/>
    <property type="match status" value="1"/>
</dbReference>
<dbReference type="CDD" id="cd04301">
    <property type="entry name" value="NAT_SF"/>
    <property type="match status" value="1"/>
</dbReference>
<name>A0ABS5A5X8_9PSEU</name>
<dbReference type="Pfam" id="PF00583">
    <property type="entry name" value="Acetyltransf_1"/>
    <property type="match status" value="1"/>
</dbReference>
<keyword evidence="2" id="KW-0012">Acyltransferase</keyword>
<dbReference type="Gene3D" id="1.10.10.10">
    <property type="entry name" value="Winged helix-like DNA-binding domain superfamily/Winged helix DNA-binding domain"/>
    <property type="match status" value="1"/>
</dbReference>
<dbReference type="Proteomes" id="UP001519363">
    <property type="component" value="Unassembled WGS sequence"/>
</dbReference>